<proteinExistence type="predicted"/>
<organism evidence="1 2">
    <name type="scientific">Planktothrix serta PCC 8927</name>
    <dbReference type="NCBI Taxonomy" id="671068"/>
    <lineage>
        <taxon>Bacteria</taxon>
        <taxon>Bacillati</taxon>
        <taxon>Cyanobacteriota</taxon>
        <taxon>Cyanophyceae</taxon>
        <taxon>Oscillatoriophycideae</taxon>
        <taxon>Oscillatoriales</taxon>
        <taxon>Microcoleaceae</taxon>
        <taxon>Planktothrix</taxon>
    </lineage>
</organism>
<dbReference type="OrthoDB" id="490422at2"/>
<evidence type="ECO:0000313" key="1">
    <source>
        <dbReference type="EMBL" id="VXD24814.1"/>
    </source>
</evidence>
<dbReference type="EMBL" id="CZCU02000161">
    <property type="protein sequence ID" value="VXD24814.1"/>
    <property type="molecule type" value="Genomic_DNA"/>
</dbReference>
<protein>
    <submittedName>
        <fullName evidence="1">Uncharacterized protein</fullName>
    </submittedName>
</protein>
<keyword evidence="2" id="KW-1185">Reference proteome</keyword>
<reference evidence="1" key="1">
    <citation type="submission" date="2019-10" db="EMBL/GenBank/DDBJ databases">
        <authorList>
            <consortium name="Genoscope - CEA"/>
            <person name="William W."/>
        </authorList>
    </citation>
    <scope>NUCLEOTIDE SEQUENCE [LARGE SCALE GENOMIC DNA]</scope>
    <source>
        <strain evidence="1">BBR_PRJEB10992</strain>
    </source>
</reference>
<dbReference type="RefSeq" id="WP_083626154.1">
    <property type="nucleotide sequence ID" value="NZ_LR734883.1"/>
</dbReference>
<dbReference type="Proteomes" id="UP000184550">
    <property type="component" value="Unassembled WGS sequence"/>
</dbReference>
<accession>A0A7Z9BZ48</accession>
<comment type="caution">
    <text evidence="1">The sequence shown here is derived from an EMBL/GenBank/DDBJ whole genome shotgun (WGS) entry which is preliminary data.</text>
</comment>
<sequence>MPTPSRLNEVAQSLETDPNSTRIKKVLLCAYNGKWENDTQILNGINLNGLLENIYQKHPQFEPLRIILNNILSRLNKKNEYSRVVHTIEEQVSQLYFQSVPVETQATNQASITASETVKISPEELNSLSSAYLSQGSPAYSIRNISDLFNVRFKIMQHTNPLRAKLVIFSSLEREFNYRDEDWSQLKNQSLDDLLSQLLQTFPNLERLKSHLYKMAEYLEDVDENIQVVTVILDALSPYYEPKPKSYSEPGFNSSESLSPLQTKVVQSLTIEGLETSPQSILQQHFLTSNAIDINESETLHLIRPKSEEFDFTLEEEYKVKTPGISEGNFSDFTSATSISNIEIPGTDLSGMNESLQKKLGLEIELEEKIEHSVADTLVPLTTILKHLELSLNEQLKNHSPEVQLDIKYKSLRKFVHLLQSKIVDLEMVINQSEVEEQQRLSVNKTVMTHEAEDPENLEPRLTQPQLLELAKQGHAKAIATVISQFLKSRGISTLAKSKDACLHIILESDQVPNQASMSQFVYQKLLDLKIKSIQKVKVYARTPGNKSMAWVQEFTYTGTQK</sequence>
<gene>
    <name evidence="1" type="ORF">PL8927_830154</name>
</gene>
<dbReference type="AlphaFoldDB" id="A0A7Z9BZ48"/>
<name>A0A7Z9BZ48_9CYAN</name>
<evidence type="ECO:0000313" key="2">
    <source>
        <dbReference type="Proteomes" id="UP000184550"/>
    </source>
</evidence>